<sequence length="78" mass="9092">MSSSNLEFLDQAIDKYQKKNKRLLKFLIGRDLYSQLMSNPVFAEEVINSSFDPENRCYRGIGFKITNNEYELTFVTGD</sequence>
<organism evidence="1 2">
    <name type="scientific">Acinetobacter tibetensis</name>
    <dbReference type="NCBI Taxonomy" id="2943497"/>
    <lineage>
        <taxon>Bacteria</taxon>
        <taxon>Pseudomonadati</taxon>
        <taxon>Pseudomonadota</taxon>
        <taxon>Gammaproteobacteria</taxon>
        <taxon>Moraxellales</taxon>
        <taxon>Moraxellaceae</taxon>
        <taxon>Acinetobacter</taxon>
    </lineage>
</organism>
<dbReference type="AlphaFoldDB" id="A0AAE9LP45"/>
<keyword evidence="2" id="KW-1185">Reference proteome</keyword>
<proteinExistence type="predicted"/>
<evidence type="ECO:0000313" key="1">
    <source>
        <dbReference type="EMBL" id="USE82047.1"/>
    </source>
</evidence>
<dbReference type="EMBL" id="CP098732">
    <property type="protein sequence ID" value="USE82047.1"/>
    <property type="molecule type" value="Genomic_DNA"/>
</dbReference>
<reference evidence="1" key="1">
    <citation type="submission" date="2022-06" db="EMBL/GenBank/DDBJ databases">
        <title>Isolation, identification and characterization of iprodione-degrading strains in Lhasa, Tibet.</title>
        <authorList>
            <person name="Pan H."/>
        </authorList>
    </citation>
    <scope>NUCLEOTIDE SEQUENCE</scope>
    <source>
        <strain evidence="1">Y-23</strain>
    </source>
</reference>
<dbReference type="KEGG" id="atz:M5E07_09460"/>
<gene>
    <name evidence="1" type="ORF">M5E07_09460</name>
</gene>
<accession>A0AAE9LP45</accession>
<dbReference type="RefSeq" id="WP_252218748.1">
    <property type="nucleotide sequence ID" value="NZ_CP098732.1"/>
</dbReference>
<protein>
    <submittedName>
        <fullName evidence="1">Uncharacterized protein</fullName>
    </submittedName>
</protein>
<name>A0AAE9LP45_9GAMM</name>
<dbReference type="Proteomes" id="UP001056716">
    <property type="component" value="Chromosome"/>
</dbReference>
<evidence type="ECO:0000313" key="2">
    <source>
        <dbReference type="Proteomes" id="UP001056716"/>
    </source>
</evidence>